<feature type="transmembrane region" description="Helical" evidence="1">
    <location>
        <begin position="71"/>
        <end position="95"/>
    </location>
</feature>
<comment type="caution">
    <text evidence="2">The sequence shown here is derived from an EMBL/GenBank/DDBJ whole genome shotgun (WGS) entry which is preliminary data.</text>
</comment>
<name>A0A327Q2V5_9BACT</name>
<feature type="transmembrane region" description="Helical" evidence="1">
    <location>
        <begin position="157"/>
        <end position="176"/>
    </location>
</feature>
<evidence type="ECO:0000256" key="1">
    <source>
        <dbReference type="SAM" id="Phobius"/>
    </source>
</evidence>
<gene>
    <name evidence="2" type="ORF">LX64_04725</name>
</gene>
<evidence type="ECO:0000313" key="2">
    <source>
        <dbReference type="EMBL" id="RAI98740.1"/>
    </source>
</evidence>
<accession>A0A327Q2V5</accession>
<proteinExistence type="predicted"/>
<dbReference type="OrthoDB" id="9786064at2"/>
<reference evidence="2 3" key="1">
    <citation type="submission" date="2018-06" db="EMBL/GenBank/DDBJ databases">
        <title>Genomic Encyclopedia of Archaeal and Bacterial Type Strains, Phase II (KMG-II): from individual species to whole genera.</title>
        <authorList>
            <person name="Goeker M."/>
        </authorList>
    </citation>
    <scope>NUCLEOTIDE SEQUENCE [LARGE SCALE GENOMIC DNA]</scope>
    <source>
        <strain evidence="2 3">DSM 23857</strain>
    </source>
</reference>
<protein>
    <recommendedName>
        <fullName evidence="4">PAP2 superfamily protein</fullName>
    </recommendedName>
</protein>
<keyword evidence="1" id="KW-0472">Membrane</keyword>
<feature type="transmembrane region" description="Helical" evidence="1">
    <location>
        <begin position="130"/>
        <end position="150"/>
    </location>
</feature>
<feature type="transmembrane region" description="Helical" evidence="1">
    <location>
        <begin position="182"/>
        <end position="203"/>
    </location>
</feature>
<feature type="transmembrane region" description="Helical" evidence="1">
    <location>
        <begin position="29"/>
        <end position="51"/>
    </location>
</feature>
<feature type="transmembrane region" description="Helical" evidence="1">
    <location>
        <begin position="210"/>
        <end position="229"/>
    </location>
</feature>
<dbReference type="Proteomes" id="UP000249547">
    <property type="component" value="Unassembled WGS sequence"/>
</dbReference>
<keyword evidence="1" id="KW-0812">Transmembrane</keyword>
<evidence type="ECO:0008006" key="4">
    <source>
        <dbReference type="Google" id="ProtNLM"/>
    </source>
</evidence>
<dbReference type="RefSeq" id="WP_111600106.1">
    <property type="nucleotide sequence ID" value="NZ_QLLL01000011.1"/>
</dbReference>
<sequence>MLVEENQFIEAPGPAPIDFPPALRGVAHVISYICHPLFLPLLVTALCVNALPEEFVFFREQSIMFAYDTLLIRVGAITILFPMLVVLLGRALGFVGSIYMKSQRDRIIPYVASVIFYFWAFYTFKKEGEAPAFYVSFFLGIFLSVVFSLVANNFLKISMHTVGWGGMIGFFTVLMWGMGMNVAVPLALIFVLSGLVATARLILNAHTPAEVYIGFIGGILMQWIAFGILG</sequence>
<organism evidence="2 3">
    <name type="scientific">Chitinophaga skermanii</name>
    <dbReference type="NCBI Taxonomy" id="331697"/>
    <lineage>
        <taxon>Bacteria</taxon>
        <taxon>Pseudomonadati</taxon>
        <taxon>Bacteroidota</taxon>
        <taxon>Chitinophagia</taxon>
        <taxon>Chitinophagales</taxon>
        <taxon>Chitinophagaceae</taxon>
        <taxon>Chitinophaga</taxon>
    </lineage>
</organism>
<feature type="transmembrane region" description="Helical" evidence="1">
    <location>
        <begin position="107"/>
        <end position="124"/>
    </location>
</feature>
<keyword evidence="1" id="KW-1133">Transmembrane helix</keyword>
<keyword evidence="3" id="KW-1185">Reference proteome</keyword>
<dbReference type="EMBL" id="QLLL01000011">
    <property type="protein sequence ID" value="RAI98740.1"/>
    <property type="molecule type" value="Genomic_DNA"/>
</dbReference>
<evidence type="ECO:0000313" key="3">
    <source>
        <dbReference type="Proteomes" id="UP000249547"/>
    </source>
</evidence>
<dbReference type="AlphaFoldDB" id="A0A327Q2V5"/>